<evidence type="ECO:0000313" key="6">
    <source>
        <dbReference type="Proteomes" id="UP000593566"/>
    </source>
</evidence>
<dbReference type="EMBL" id="JACCJB010000019">
    <property type="protein sequence ID" value="KAF6219653.1"/>
    <property type="molecule type" value="Genomic_DNA"/>
</dbReference>
<feature type="region of interest" description="Disordered" evidence="3">
    <location>
        <begin position="135"/>
        <end position="156"/>
    </location>
</feature>
<protein>
    <recommendedName>
        <fullName evidence="4">N-acetyltransferase domain-containing protein</fullName>
    </recommendedName>
</protein>
<dbReference type="AlphaFoldDB" id="A0A8H6CAB6"/>
<dbReference type="InterPro" id="IPR051556">
    <property type="entry name" value="N-term/lysine_N-AcTrnsfr"/>
</dbReference>
<dbReference type="Proteomes" id="UP000593566">
    <property type="component" value="Unassembled WGS sequence"/>
</dbReference>
<evidence type="ECO:0000256" key="1">
    <source>
        <dbReference type="ARBA" id="ARBA00022679"/>
    </source>
</evidence>
<dbReference type="InterPro" id="IPR000182">
    <property type="entry name" value="GNAT_dom"/>
</dbReference>
<keyword evidence="2" id="KW-0012">Acyltransferase</keyword>
<dbReference type="InterPro" id="IPR016181">
    <property type="entry name" value="Acyl_CoA_acyltransferase"/>
</dbReference>
<dbReference type="GO" id="GO:0031415">
    <property type="term" value="C:NatA complex"/>
    <property type="evidence" value="ECO:0007669"/>
    <property type="project" value="TreeGrafter"/>
</dbReference>
<evidence type="ECO:0000256" key="3">
    <source>
        <dbReference type="SAM" id="MobiDB-lite"/>
    </source>
</evidence>
<gene>
    <name evidence="5" type="ORF">HO133_004122</name>
</gene>
<feature type="region of interest" description="Disordered" evidence="3">
    <location>
        <begin position="1"/>
        <end position="38"/>
    </location>
</feature>
<keyword evidence="6" id="KW-1185">Reference proteome</keyword>
<dbReference type="PROSITE" id="PS51186">
    <property type="entry name" value="GNAT"/>
    <property type="match status" value="1"/>
</dbReference>
<dbReference type="SUPFAM" id="SSF55729">
    <property type="entry name" value="Acyl-CoA N-acyltransferases (Nat)"/>
    <property type="match status" value="1"/>
</dbReference>
<dbReference type="Pfam" id="PF00583">
    <property type="entry name" value="Acetyltransf_1"/>
    <property type="match status" value="1"/>
</dbReference>
<evidence type="ECO:0000313" key="5">
    <source>
        <dbReference type="EMBL" id="KAF6219653.1"/>
    </source>
</evidence>
<dbReference type="CDD" id="cd04301">
    <property type="entry name" value="NAT_SF"/>
    <property type="match status" value="1"/>
</dbReference>
<dbReference type="PANTHER" id="PTHR42919:SF8">
    <property type="entry name" value="N-ALPHA-ACETYLTRANSFERASE 50"/>
    <property type="match status" value="1"/>
</dbReference>
<feature type="domain" description="N-acetyltransferase" evidence="4">
    <location>
        <begin position="75"/>
        <end position="249"/>
    </location>
</feature>
<feature type="compositionally biased region" description="Polar residues" evidence="3">
    <location>
        <begin position="21"/>
        <end position="35"/>
    </location>
</feature>
<keyword evidence="1" id="KW-0808">Transferase</keyword>
<dbReference type="GO" id="GO:0016747">
    <property type="term" value="F:acyltransferase activity, transferring groups other than amino-acyl groups"/>
    <property type="evidence" value="ECO:0007669"/>
    <property type="project" value="InterPro"/>
</dbReference>
<proteinExistence type="predicted"/>
<evidence type="ECO:0000259" key="4">
    <source>
        <dbReference type="PROSITE" id="PS51186"/>
    </source>
</evidence>
<organism evidence="5 6">
    <name type="scientific">Letharia lupina</name>
    <dbReference type="NCBI Taxonomy" id="560253"/>
    <lineage>
        <taxon>Eukaryota</taxon>
        <taxon>Fungi</taxon>
        <taxon>Dikarya</taxon>
        <taxon>Ascomycota</taxon>
        <taxon>Pezizomycotina</taxon>
        <taxon>Lecanoromycetes</taxon>
        <taxon>OSLEUM clade</taxon>
        <taxon>Lecanoromycetidae</taxon>
        <taxon>Lecanorales</taxon>
        <taxon>Lecanorineae</taxon>
        <taxon>Parmeliaceae</taxon>
        <taxon>Letharia</taxon>
    </lineage>
</organism>
<dbReference type="Gene3D" id="3.40.630.30">
    <property type="match status" value="1"/>
</dbReference>
<sequence>MSLLPQTRSSPQRSALHPYPLSTSIPAKPGTNHSPQRPLPAELSIIPITVSTLPAYRRLITLLLPIRYADKFYKDSIANPTPSSLALCALWNETSRPGKRKRDSLNDELPSSVPAAGGPEAKVIGGIQCRLEPLPCPPPITPPTTSTAQPPPPQQQSHNLYIQTLAILSPYRSLGLATALLDAIISTALTHYPRQNINVREIYAHVWEANEEALEWYVKRGFEVGEEVVKEYYRKLKPSGARVVRRRVGVGDWVGVAGVWEGVVIGRGGGKEEDGDRGVMGKEGFGHG</sequence>
<feature type="region of interest" description="Disordered" evidence="3">
    <location>
        <begin position="96"/>
        <end position="120"/>
    </location>
</feature>
<feature type="compositionally biased region" description="Polar residues" evidence="3">
    <location>
        <begin position="1"/>
        <end position="13"/>
    </location>
</feature>
<evidence type="ECO:0000256" key="2">
    <source>
        <dbReference type="ARBA" id="ARBA00023315"/>
    </source>
</evidence>
<comment type="caution">
    <text evidence="5">The sequence shown here is derived from an EMBL/GenBank/DDBJ whole genome shotgun (WGS) entry which is preliminary data.</text>
</comment>
<dbReference type="GO" id="GO:0007064">
    <property type="term" value="P:mitotic sister chromatid cohesion"/>
    <property type="evidence" value="ECO:0007669"/>
    <property type="project" value="TreeGrafter"/>
</dbReference>
<reference evidence="5 6" key="1">
    <citation type="journal article" date="2020" name="Genomics">
        <title>Complete, high-quality genomes from long-read metagenomic sequencing of two wolf lichen thalli reveals enigmatic genome architecture.</title>
        <authorList>
            <person name="McKenzie S.K."/>
            <person name="Walston R.F."/>
            <person name="Allen J.L."/>
        </authorList>
    </citation>
    <scope>NUCLEOTIDE SEQUENCE [LARGE SCALE GENOMIC DNA]</scope>
    <source>
        <strain evidence="5">WasteWater1</strain>
    </source>
</reference>
<dbReference type="GeneID" id="59332531"/>
<dbReference type="RefSeq" id="XP_037149088.1">
    <property type="nucleotide sequence ID" value="XM_037295041.1"/>
</dbReference>
<accession>A0A8H6CAB6</accession>
<name>A0A8H6CAB6_9LECA</name>
<dbReference type="PANTHER" id="PTHR42919">
    <property type="entry name" value="N-ALPHA-ACETYLTRANSFERASE"/>
    <property type="match status" value="1"/>
</dbReference>